<dbReference type="Pfam" id="PF00109">
    <property type="entry name" value="ketoacyl-synt"/>
    <property type="match status" value="1"/>
</dbReference>
<keyword evidence="9 11" id="KW-0275">Fatty acid biosynthesis</keyword>
<dbReference type="InterPro" id="IPR014030">
    <property type="entry name" value="Ketoacyl_synth_N"/>
</dbReference>
<evidence type="ECO:0000256" key="5">
    <source>
        <dbReference type="ARBA" id="ARBA00022516"/>
    </source>
</evidence>
<gene>
    <name evidence="14" type="primary">fabF</name>
    <name evidence="14" type="ORF">IQ782_02385</name>
</gene>
<dbReference type="PANTHER" id="PTHR11712:SF336">
    <property type="entry name" value="3-OXOACYL-[ACYL-CARRIER-PROTEIN] SYNTHASE, MITOCHONDRIAL"/>
    <property type="match status" value="1"/>
</dbReference>
<comment type="similarity">
    <text evidence="2 11 12">Belongs to the thiolase-like superfamily. Beta-ketoacyl-ACP synthases family.</text>
</comment>
<proteinExistence type="inferred from homology"/>
<protein>
    <recommendedName>
        <fullName evidence="4 11">3-oxoacyl-[acyl-carrier-protein] synthase 2</fullName>
        <ecNumber evidence="3 11">2.3.1.179</ecNumber>
    </recommendedName>
</protein>
<keyword evidence="5 11" id="KW-0444">Lipid biosynthesis</keyword>
<evidence type="ECO:0000256" key="7">
    <source>
        <dbReference type="ARBA" id="ARBA00022832"/>
    </source>
</evidence>
<dbReference type="InterPro" id="IPR000794">
    <property type="entry name" value="Beta-ketoacyl_synthase"/>
</dbReference>
<evidence type="ECO:0000313" key="15">
    <source>
        <dbReference type="Proteomes" id="UP000607796"/>
    </source>
</evidence>
<dbReference type="PROSITE" id="PS52004">
    <property type="entry name" value="KS3_2"/>
    <property type="match status" value="1"/>
</dbReference>
<keyword evidence="6 11" id="KW-0808">Transferase</keyword>
<evidence type="ECO:0000256" key="11">
    <source>
        <dbReference type="PIRNR" id="PIRNR000447"/>
    </source>
</evidence>
<evidence type="ECO:0000256" key="9">
    <source>
        <dbReference type="ARBA" id="ARBA00023160"/>
    </source>
</evidence>
<dbReference type="Proteomes" id="UP000607796">
    <property type="component" value="Unassembled WGS sequence"/>
</dbReference>
<evidence type="ECO:0000256" key="10">
    <source>
        <dbReference type="ARBA" id="ARBA00023315"/>
    </source>
</evidence>
<dbReference type="SMART" id="SM00825">
    <property type="entry name" value="PKS_KS"/>
    <property type="match status" value="1"/>
</dbReference>
<accession>A0ABR9WWM7</accession>
<dbReference type="EMBL" id="JADFFK010000001">
    <property type="protein sequence ID" value="MBE9635681.1"/>
    <property type="molecule type" value="Genomic_DNA"/>
</dbReference>
<comment type="catalytic activity">
    <reaction evidence="11">
        <text>(9Z)-hexadecenoyl-[ACP] + malonyl-[ACP] + H(+) = 3-oxo-(11Z)-octadecenoyl-[ACP] + holo-[ACP] + CO2</text>
        <dbReference type="Rhea" id="RHEA:55040"/>
        <dbReference type="Rhea" id="RHEA-COMP:9623"/>
        <dbReference type="Rhea" id="RHEA-COMP:9685"/>
        <dbReference type="Rhea" id="RHEA-COMP:10800"/>
        <dbReference type="Rhea" id="RHEA-COMP:14074"/>
        <dbReference type="ChEBI" id="CHEBI:15378"/>
        <dbReference type="ChEBI" id="CHEBI:16526"/>
        <dbReference type="ChEBI" id="CHEBI:64479"/>
        <dbReference type="ChEBI" id="CHEBI:78449"/>
        <dbReference type="ChEBI" id="CHEBI:83989"/>
        <dbReference type="ChEBI" id="CHEBI:138538"/>
        <dbReference type="EC" id="2.3.1.179"/>
    </reaction>
</comment>
<dbReference type="CDD" id="cd00834">
    <property type="entry name" value="KAS_I_II"/>
    <property type="match status" value="1"/>
</dbReference>
<comment type="pathway">
    <text evidence="1 11">Lipid metabolism; fatty acid biosynthesis.</text>
</comment>
<dbReference type="InterPro" id="IPR014031">
    <property type="entry name" value="Ketoacyl_synth_C"/>
</dbReference>
<evidence type="ECO:0000256" key="4">
    <source>
        <dbReference type="ARBA" id="ARBA00014657"/>
    </source>
</evidence>
<organism evidence="14 15">
    <name type="scientific">Salipiger mangrovisoli</name>
    <dbReference type="NCBI Taxonomy" id="2865933"/>
    <lineage>
        <taxon>Bacteria</taxon>
        <taxon>Pseudomonadati</taxon>
        <taxon>Pseudomonadota</taxon>
        <taxon>Alphaproteobacteria</taxon>
        <taxon>Rhodobacterales</taxon>
        <taxon>Roseobacteraceae</taxon>
        <taxon>Salipiger</taxon>
    </lineage>
</organism>
<dbReference type="PROSITE" id="PS00606">
    <property type="entry name" value="KS3_1"/>
    <property type="match status" value="1"/>
</dbReference>
<name>A0ABR9WWM7_9RHOB</name>
<evidence type="ECO:0000259" key="13">
    <source>
        <dbReference type="PROSITE" id="PS52004"/>
    </source>
</evidence>
<dbReference type="InterPro" id="IPR018201">
    <property type="entry name" value="Ketoacyl_synth_AS"/>
</dbReference>
<sequence>MRRVVVTGLGLVTPLADGVEKSWERILDGQSGAGPIKGFDTEGLTTTYACEVPLGDGSDGTFNADTYMEPKEQRKVDTFILFGMAAAQQAVEDSGWLPTEKEDQERTGVLIGSGIGGLNSIANTAVMMQEKGPRRVSPFFVPGALINLISGQVSIKYGFRGPNHSVVTACSTGAHAIGDAMRLIKYGDADVMVAGGAEAAICKIGIAGFNACKALSTKRADDPTKASRPYDADRDGFVMGEGAGVVVLEEYEHAKARGAKIYAEVLGYGLSGDAYHITAPSEDGDGALRSMGAALKSAGLEASQIDYINAHGTSTMADTIELGAVEKLLGEHAAHVTMSSTKSATGHLLGAAGAIEAIFSILAIRDQVAPPTINLDNPAVETPIDLAPNAKRARKIDYALSNSFGFGGTNASVIFGKAS</sequence>
<keyword evidence="15" id="KW-1185">Reference proteome</keyword>
<dbReference type="NCBIfam" id="NF004970">
    <property type="entry name" value="PRK06333.1"/>
    <property type="match status" value="1"/>
</dbReference>
<comment type="caution">
    <text evidence="14">The sequence shown here is derived from an EMBL/GenBank/DDBJ whole genome shotgun (WGS) entry which is preliminary data.</text>
</comment>
<dbReference type="InterPro" id="IPR016039">
    <property type="entry name" value="Thiolase-like"/>
</dbReference>
<dbReference type="SUPFAM" id="SSF53901">
    <property type="entry name" value="Thiolase-like"/>
    <property type="match status" value="2"/>
</dbReference>
<dbReference type="NCBIfam" id="TIGR03150">
    <property type="entry name" value="fabF"/>
    <property type="match status" value="1"/>
</dbReference>
<dbReference type="NCBIfam" id="NF005589">
    <property type="entry name" value="PRK07314.1"/>
    <property type="match status" value="1"/>
</dbReference>
<dbReference type="PIRSF" id="PIRSF000447">
    <property type="entry name" value="KAS_II"/>
    <property type="match status" value="1"/>
</dbReference>
<keyword evidence="7" id="KW-0276">Fatty acid metabolism</keyword>
<keyword evidence="8" id="KW-0443">Lipid metabolism</keyword>
<dbReference type="GO" id="GO:0004315">
    <property type="term" value="F:3-oxoacyl-[acyl-carrier-protein] synthase activity"/>
    <property type="evidence" value="ECO:0007669"/>
    <property type="project" value="UniProtKB-EC"/>
</dbReference>
<dbReference type="PANTHER" id="PTHR11712">
    <property type="entry name" value="POLYKETIDE SYNTHASE-RELATED"/>
    <property type="match status" value="1"/>
</dbReference>
<evidence type="ECO:0000256" key="2">
    <source>
        <dbReference type="ARBA" id="ARBA00008467"/>
    </source>
</evidence>
<keyword evidence="10 11" id="KW-0012">Acyltransferase</keyword>
<evidence type="ECO:0000256" key="6">
    <source>
        <dbReference type="ARBA" id="ARBA00022679"/>
    </source>
</evidence>
<dbReference type="RefSeq" id="WP_194132991.1">
    <property type="nucleotide sequence ID" value="NZ_JADFFK010000001.1"/>
</dbReference>
<comment type="function">
    <text evidence="11">Involved in the type II fatty acid elongation cycle. Catalyzes the elongation of a wide range of acyl-ACP by the addition of two carbons from malonyl-ACP to an acyl acceptor. Can efficiently catalyze the conversion of palmitoleoyl-ACP (cis-hexadec-9-enoyl-ACP) to cis-vaccenoyl-ACP (cis-octadec-11-enoyl-ACP), an essential step in the thermal regulation of fatty acid composition.</text>
</comment>
<dbReference type="InterPro" id="IPR020841">
    <property type="entry name" value="PKS_Beta-ketoAc_synthase_dom"/>
</dbReference>
<comment type="catalytic activity">
    <reaction evidence="11">
        <text>a fatty acyl-[ACP] + malonyl-[ACP] + H(+) = a 3-oxoacyl-[ACP] + holo-[ACP] + CO2</text>
        <dbReference type="Rhea" id="RHEA:22836"/>
        <dbReference type="Rhea" id="RHEA-COMP:9623"/>
        <dbReference type="Rhea" id="RHEA-COMP:9685"/>
        <dbReference type="Rhea" id="RHEA-COMP:9916"/>
        <dbReference type="Rhea" id="RHEA-COMP:14125"/>
        <dbReference type="ChEBI" id="CHEBI:15378"/>
        <dbReference type="ChEBI" id="CHEBI:16526"/>
        <dbReference type="ChEBI" id="CHEBI:64479"/>
        <dbReference type="ChEBI" id="CHEBI:78449"/>
        <dbReference type="ChEBI" id="CHEBI:78776"/>
        <dbReference type="ChEBI" id="CHEBI:138651"/>
    </reaction>
</comment>
<reference evidence="14 15" key="1">
    <citation type="journal article" date="2021" name="Int. J. Syst. Evol. Microbiol.">
        <title>Salipiger mangrovisoli sp. nov., isolated from mangrove soil and the proposal for the reclassification of Paraphaeobacter pallidus as Salipiger pallidus comb. nov.</title>
        <authorList>
            <person name="Du J."/>
            <person name="Liu Y."/>
            <person name="Pei T."/>
            <person name="Deng M.R."/>
            <person name="Zhu H."/>
        </authorList>
    </citation>
    <scope>NUCLEOTIDE SEQUENCE [LARGE SCALE GENOMIC DNA]</scope>
    <source>
        <strain evidence="14 15">6D45A</strain>
    </source>
</reference>
<dbReference type="EC" id="2.3.1.179" evidence="3 11"/>
<dbReference type="Pfam" id="PF02801">
    <property type="entry name" value="Ketoacyl-synt_C"/>
    <property type="match status" value="1"/>
</dbReference>
<feature type="domain" description="Ketosynthase family 3 (KS3)" evidence="13">
    <location>
        <begin position="1"/>
        <end position="417"/>
    </location>
</feature>
<evidence type="ECO:0000256" key="8">
    <source>
        <dbReference type="ARBA" id="ARBA00023098"/>
    </source>
</evidence>
<evidence type="ECO:0000256" key="3">
    <source>
        <dbReference type="ARBA" id="ARBA00012356"/>
    </source>
</evidence>
<evidence type="ECO:0000256" key="12">
    <source>
        <dbReference type="RuleBase" id="RU003694"/>
    </source>
</evidence>
<dbReference type="InterPro" id="IPR017568">
    <property type="entry name" value="3-oxoacyl-ACP_synth-2"/>
</dbReference>
<evidence type="ECO:0000256" key="1">
    <source>
        <dbReference type="ARBA" id="ARBA00005194"/>
    </source>
</evidence>
<dbReference type="Gene3D" id="3.40.47.10">
    <property type="match status" value="2"/>
</dbReference>
<evidence type="ECO:0000313" key="14">
    <source>
        <dbReference type="EMBL" id="MBE9635681.1"/>
    </source>
</evidence>